<accession>A0A3B0RF20</accession>
<dbReference type="AlphaFoldDB" id="A0A3B0RF20"/>
<dbReference type="PANTHER" id="PTHR30580">
    <property type="entry name" value="PRIMOSOMAL PROTEIN N"/>
    <property type="match status" value="1"/>
</dbReference>
<dbReference type="GO" id="GO:0005524">
    <property type="term" value="F:ATP binding"/>
    <property type="evidence" value="ECO:0007669"/>
    <property type="project" value="UniProtKB-KW"/>
</dbReference>
<organism evidence="5">
    <name type="scientific">hydrothermal vent metagenome</name>
    <dbReference type="NCBI Taxonomy" id="652676"/>
    <lineage>
        <taxon>unclassified sequences</taxon>
        <taxon>metagenomes</taxon>
        <taxon>ecological metagenomes</taxon>
    </lineage>
</organism>
<protein>
    <submittedName>
        <fullName evidence="5">Helicase PriA essential for oriC/DnaA-independent DNA replication</fullName>
    </submittedName>
</protein>
<evidence type="ECO:0000256" key="3">
    <source>
        <dbReference type="ARBA" id="ARBA00023125"/>
    </source>
</evidence>
<evidence type="ECO:0000256" key="1">
    <source>
        <dbReference type="ARBA" id="ARBA00022741"/>
    </source>
</evidence>
<feature type="domain" description="Primosomal protein N' 3' DNA-binding" evidence="4">
    <location>
        <begin position="12"/>
        <end position="104"/>
    </location>
</feature>
<evidence type="ECO:0000256" key="2">
    <source>
        <dbReference type="ARBA" id="ARBA00022840"/>
    </source>
</evidence>
<proteinExistence type="predicted"/>
<keyword evidence="1" id="KW-0547">Nucleotide-binding</keyword>
<keyword evidence="5" id="KW-0347">Helicase</keyword>
<evidence type="ECO:0000259" key="4">
    <source>
        <dbReference type="Pfam" id="PF17764"/>
    </source>
</evidence>
<name>A0A3B0RF20_9ZZZZ</name>
<dbReference type="InterPro" id="IPR041222">
    <property type="entry name" value="PriA_3primeBD"/>
</dbReference>
<keyword evidence="5" id="KW-0378">Hydrolase</keyword>
<dbReference type="GO" id="GO:0003677">
    <property type="term" value="F:DNA binding"/>
    <property type="evidence" value="ECO:0007669"/>
    <property type="project" value="UniProtKB-KW"/>
</dbReference>
<dbReference type="GO" id="GO:0006270">
    <property type="term" value="P:DNA replication initiation"/>
    <property type="evidence" value="ECO:0007669"/>
    <property type="project" value="TreeGrafter"/>
</dbReference>
<keyword evidence="2" id="KW-0067">ATP-binding</keyword>
<gene>
    <name evidence="5" type="ORF">MNBD_ALPHA08-1318</name>
</gene>
<reference evidence="5" key="1">
    <citation type="submission" date="2018-06" db="EMBL/GenBank/DDBJ databases">
        <authorList>
            <person name="Zhirakovskaya E."/>
        </authorList>
    </citation>
    <scope>NUCLEOTIDE SEQUENCE</scope>
</reference>
<evidence type="ECO:0000313" key="5">
    <source>
        <dbReference type="EMBL" id="VAV90541.1"/>
    </source>
</evidence>
<dbReference type="GO" id="GO:0043138">
    <property type="term" value="F:3'-5' DNA helicase activity"/>
    <property type="evidence" value="ECO:0007669"/>
    <property type="project" value="TreeGrafter"/>
</dbReference>
<dbReference type="GO" id="GO:0006302">
    <property type="term" value="P:double-strand break repair"/>
    <property type="evidence" value="ECO:0007669"/>
    <property type="project" value="TreeGrafter"/>
</dbReference>
<dbReference type="GO" id="GO:0006310">
    <property type="term" value="P:DNA recombination"/>
    <property type="evidence" value="ECO:0007669"/>
    <property type="project" value="TreeGrafter"/>
</dbReference>
<dbReference type="Pfam" id="PF17764">
    <property type="entry name" value="PriA_3primeBD"/>
    <property type="match status" value="1"/>
</dbReference>
<dbReference type="InterPro" id="IPR042115">
    <property type="entry name" value="PriA_3primeBD_sf"/>
</dbReference>
<sequence>MDDDSNPKQVVSVVLPLALEAAYSYTVPAGMSVAAGDYVNAPLGPRLVAGVVWEVGVDTPAGMRLRDIREKFDLPAMSKTQRKFLQWIADYYMSPLGMVLRGCLRAKGIFEPPRLKVAWQLTG</sequence>
<dbReference type="PANTHER" id="PTHR30580:SF0">
    <property type="entry name" value="PRIMOSOMAL PROTEIN N"/>
    <property type="match status" value="1"/>
</dbReference>
<feature type="non-terminal residue" evidence="5">
    <location>
        <position position="123"/>
    </location>
</feature>
<keyword evidence="3" id="KW-0238">DNA-binding</keyword>
<dbReference type="Gene3D" id="3.40.1440.60">
    <property type="entry name" value="PriA, 3(prime) DNA-binding domain"/>
    <property type="match status" value="1"/>
</dbReference>
<dbReference type="EMBL" id="UOEC01000077">
    <property type="protein sequence ID" value="VAV90541.1"/>
    <property type="molecule type" value="Genomic_DNA"/>
</dbReference>